<feature type="transmembrane region" description="Helical" evidence="1">
    <location>
        <begin position="68"/>
        <end position="87"/>
    </location>
</feature>
<protein>
    <submittedName>
        <fullName evidence="2">Unannotated protein</fullName>
    </submittedName>
</protein>
<keyword evidence="1" id="KW-1133">Transmembrane helix</keyword>
<keyword evidence="1" id="KW-0472">Membrane</keyword>
<evidence type="ECO:0000256" key="1">
    <source>
        <dbReference type="SAM" id="Phobius"/>
    </source>
</evidence>
<reference evidence="2" key="1">
    <citation type="submission" date="2020-05" db="EMBL/GenBank/DDBJ databases">
        <authorList>
            <person name="Chiriac C."/>
            <person name="Salcher M."/>
            <person name="Ghai R."/>
            <person name="Kavagutti S V."/>
        </authorList>
    </citation>
    <scope>NUCLEOTIDE SEQUENCE</scope>
</reference>
<evidence type="ECO:0000313" key="2">
    <source>
        <dbReference type="EMBL" id="CAB4646195.1"/>
    </source>
</evidence>
<gene>
    <name evidence="2" type="ORF">UFOPK2169_00454</name>
</gene>
<proteinExistence type="predicted"/>
<sequence length="97" mass="10157">MVLKKRLSFLQWGFAGVVLAAPLTRWVAVTMETQPTTCPSQILFGVACPLCGATRASLHLASGDVVTALQFNAGLVAFSLALGVVLLQQQRALSATG</sequence>
<dbReference type="AlphaFoldDB" id="A0A6J6KD58"/>
<keyword evidence="1" id="KW-0812">Transmembrane</keyword>
<dbReference type="EMBL" id="CAEZWE010000012">
    <property type="protein sequence ID" value="CAB4646195.1"/>
    <property type="molecule type" value="Genomic_DNA"/>
</dbReference>
<organism evidence="2">
    <name type="scientific">freshwater metagenome</name>
    <dbReference type="NCBI Taxonomy" id="449393"/>
    <lineage>
        <taxon>unclassified sequences</taxon>
        <taxon>metagenomes</taxon>
        <taxon>ecological metagenomes</taxon>
    </lineage>
</organism>
<dbReference type="InterPro" id="IPR021215">
    <property type="entry name" value="DUF2752"/>
</dbReference>
<accession>A0A6J6KD58</accession>
<name>A0A6J6KD58_9ZZZZ</name>
<dbReference type="Pfam" id="PF10825">
    <property type="entry name" value="DUF2752"/>
    <property type="match status" value="1"/>
</dbReference>